<evidence type="ECO:0000256" key="3">
    <source>
        <dbReference type="ARBA" id="ARBA00022676"/>
    </source>
</evidence>
<keyword evidence="4" id="KW-0808">Transferase</keyword>
<evidence type="ECO:0000256" key="7">
    <source>
        <dbReference type="ARBA" id="ARBA00022989"/>
    </source>
</evidence>
<dbReference type="PANTHER" id="PTHR10811">
    <property type="entry name" value="FRINGE-RELATED"/>
    <property type="match status" value="1"/>
</dbReference>
<evidence type="ECO:0000259" key="10">
    <source>
        <dbReference type="Pfam" id="PF02434"/>
    </source>
</evidence>
<evidence type="ECO:0000256" key="6">
    <source>
        <dbReference type="ARBA" id="ARBA00022968"/>
    </source>
</evidence>
<evidence type="ECO:0000256" key="2">
    <source>
        <dbReference type="ARBA" id="ARBA00008661"/>
    </source>
</evidence>
<dbReference type="Gene3D" id="3.90.550.50">
    <property type="match status" value="2"/>
</dbReference>
<evidence type="ECO:0000256" key="4">
    <source>
        <dbReference type="ARBA" id="ARBA00022679"/>
    </source>
</evidence>
<evidence type="ECO:0000256" key="5">
    <source>
        <dbReference type="ARBA" id="ARBA00022692"/>
    </source>
</evidence>
<evidence type="ECO:0000313" key="11">
    <source>
        <dbReference type="EMBL" id="CAH1801167.1"/>
    </source>
</evidence>
<keyword evidence="7" id="KW-1133">Transmembrane helix</keyword>
<evidence type="ECO:0000256" key="9">
    <source>
        <dbReference type="ARBA" id="ARBA00037847"/>
    </source>
</evidence>
<feature type="domain" description="Fringe-like glycosyltransferase" evidence="10">
    <location>
        <begin position="12"/>
        <end position="95"/>
    </location>
</feature>
<dbReference type="InterPro" id="IPR029044">
    <property type="entry name" value="Nucleotide-diphossugar_trans"/>
</dbReference>
<dbReference type="Proteomes" id="UP000749559">
    <property type="component" value="Unassembled WGS sequence"/>
</dbReference>
<proteinExistence type="inferred from homology"/>
<name>A0A8S4Q5R3_OWEFU</name>
<evidence type="ECO:0000256" key="1">
    <source>
        <dbReference type="ARBA" id="ARBA00004606"/>
    </source>
</evidence>
<dbReference type="GO" id="GO:0016757">
    <property type="term" value="F:glycosyltransferase activity"/>
    <property type="evidence" value="ECO:0007669"/>
    <property type="project" value="UniProtKB-KW"/>
</dbReference>
<sequence length="403" mass="46080">MMATEIQYSCIYDGYKDTIQWVVFCEEETRIDLKKLINILSKYDQNEPHFLGKALRDKEATIIHHFKFIENPSKFAFPDFAAGFAISRDLLISLQKKIRSEVLDNNFSIDPKHELALYIWKDGEGHELTEQPGFCTANPGPECATLYTTSLPQCGSPVDKDDIYIAVKTCEKFHKDRVPIVLKTWGKHVPHIEYISETLDNDIPTVETGLPNTESGHCGKLEFILKRAATHPELISKPWIVVADDDTVLSFNRLRRFLSCYDPNERIVIGERYGYGVAKGYGYNYPTGGGGMVFSRAAIEKLMFDGDRPFNCPSLDTPDDMILGSFCRGLNIPLVHSPLFHQARPDDYSEGYLSWQSPISFHKHWNNDPIKVYDTWFKEADLEDIDGKEYNDNAQQNKDKDEL</sequence>
<dbReference type="FunFam" id="3.90.550.50:FF:000008">
    <property type="entry name" value="Beta-1,3-glucosyltransferase"/>
    <property type="match status" value="1"/>
</dbReference>
<protein>
    <recommendedName>
        <fullName evidence="10">Fringe-like glycosyltransferase domain-containing protein</fullName>
    </recommendedName>
</protein>
<dbReference type="SUPFAM" id="SSF53448">
    <property type="entry name" value="Nucleotide-diphospho-sugar transferases"/>
    <property type="match status" value="1"/>
</dbReference>
<dbReference type="OrthoDB" id="421979at2759"/>
<keyword evidence="3" id="KW-0328">Glycosyltransferase</keyword>
<evidence type="ECO:0000313" key="12">
    <source>
        <dbReference type="Proteomes" id="UP000749559"/>
    </source>
</evidence>
<dbReference type="GO" id="GO:0016020">
    <property type="term" value="C:membrane"/>
    <property type="evidence" value="ECO:0007669"/>
    <property type="project" value="UniProtKB-SubCell"/>
</dbReference>
<dbReference type="EMBL" id="CAIIXF020000012">
    <property type="protein sequence ID" value="CAH1801167.1"/>
    <property type="molecule type" value="Genomic_DNA"/>
</dbReference>
<dbReference type="GO" id="GO:0012505">
    <property type="term" value="C:endomembrane system"/>
    <property type="evidence" value="ECO:0007669"/>
    <property type="project" value="UniProtKB-SubCell"/>
</dbReference>
<dbReference type="InterPro" id="IPR003378">
    <property type="entry name" value="Fringe-like_glycosylTrfase"/>
</dbReference>
<keyword evidence="6" id="KW-0735">Signal-anchor</keyword>
<keyword evidence="12" id="KW-1185">Reference proteome</keyword>
<dbReference type="Pfam" id="PF02434">
    <property type="entry name" value="Fringe"/>
    <property type="match status" value="2"/>
</dbReference>
<accession>A0A8S4Q5R3</accession>
<comment type="caution">
    <text evidence="11">The sequence shown here is derived from an EMBL/GenBank/DDBJ whole genome shotgun (WGS) entry which is preliminary data.</text>
</comment>
<feature type="domain" description="Fringe-like glycosyltransferase" evidence="10">
    <location>
        <begin position="157"/>
        <end position="378"/>
    </location>
</feature>
<organism evidence="11 12">
    <name type="scientific">Owenia fusiformis</name>
    <name type="common">Polychaete worm</name>
    <dbReference type="NCBI Taxonomy" id="6347"/>
    <lineage>
        <taxon>Eukaryota</taxon>
        <taxon>Metazoa</taxon>
        <taxon>Spiralia</taxon>
        <taxon>Lophotrochozoa</taxon>
        <taxon>Annelida</taxon>
        <taxon>Polychaeta</taxon>
        <taxon>Sedentaria</taxon>
        <taxon>Canalipalpata</taxon>
        <taxon>Sabellida</taxon>
        <taxon>Oweniida</taxon>
        <taxon>Oweniidae</taxon>
        <taxon>Owenia</taxon>
    </lineage>
</organism>
<gene>
    <name evidence="11" type="ORF">OFUS_LOCUS24982</name>
</gene>
<keyword evidence="8" id="KW-0472">Membrane</keyword>
<evidence type="ECO:0000256" key="8">
    <source>
        <dbReference type="ARBA" id="ARBA00023136"/>
    </source>
</evidence>
<comment type="similarity">
    <text evidence="2">Belongs to the glycosyltransferase 31 family.</text>
</comment>
<comment type="subcellular location">
    <subcellularLocation>
        <location evidence="9">Endomembrane system</location>
        <topology evidence="9">Single-pass membrane protein</topology>
    </subcellularLocation>
    <subcellularLocation>
        <location evidence="1">Membrane</location>
        <topology evidence="1">Single-pass type II membrane protein</topology>
    </subcellularLocation>
</comment>
<keyword evidence="5" id="KW-0812">Transmembrane</keyword>
<reference evidence="11" key="1">
    <citation type="submission" date="2022-03" db="EMBL/GenBank/DDBJ databases">
        <authorList>
            <person name="Martin C."/>
        </authorList>
    </citation>
    <scope>NUCLEOTIDE SEQUENCE</scope>
</reference>
<dbReference type="AlphaFoldDB" id="A0A8S4Q5R3"/>